<keyword evidence="2" id="KW-1185">Reference proteome</keyword>
<gene>
    <name evidence="1" type="ORF">LX32DRAFT_641580</name>
</gene>
<evidence type="ECO:0000313" key="1">
    <source>
        <dbReference type="EMBL" id="KAK2026757.1"/>
    </source>
</evidence>
<accession>A0AAD9LZK5</accession>
<protein>
    <submittedName>
        <fullName evidence="1">Uncharacterized protein</fullName>
    </submittedName>
</protein>
<proteinExistence type="predicted"/>
<dbReference type="AlphaFoldDB" id="A0AAD9LZK5"/>
<name>A0AAD9LZK5_9PEZI</name>
<comment type="caution">
    <text evidence="1">The sequence shown here is derived from an EMBL/GenBank/DDBJ whole genome shotgun (WGS) entry which is preliminary data.</text>
</comment>
<organism evidence="1 2">
    <name type="scientific">Colletotrichum zoysiae</name>
    <dbReference type="NCBI Taxonomy" id="1216348"/>
    <lineage>
        <taxon>Eukaryota</taxon>
        <taxon>Fungi</taxon>
        <taxon>Dikarya</taxon>
        <taxon>Ascomycota</taxon>
        <taxon>Pezizomycotina</taxon>
        <taxon>Sordariomycetes</taxon>
        <taxon>Hypocreomycetidae</taxon>
        <taxon>Glomerellales</taxon>
        <taxon>Glomerellaceae</taxon>
        <taxon>Colletotrichum</taxon>
        <taxon>Colletotrichum graminicola species complex</taxon>
    </lineage>
</organism>
<dbReference type="Proteomes" id="UP001232148">
    <property type="component" value="Unassembled WGS sequence"/>
</dbReference>
<evidence type="ECO:0000313" key="2">
    <source>
        <dbReference type="Proteomes" id="UP001232148"/>
    </source>
</evidence>
<dbReference type="EMBL" id="MU842908">
    <property type="protein sequence ID" value="KAK2026757.1"/>
    <property type="molecule type" value="Genomic_DNA"/>
</dbReference>
<reference evidence="1" key="1">
    <citation type="submission" date="2021-06" db="EMBL/GenBank/DDBJ databases">
        <title>Comparative genomics, transcriptomics and evolutionary studies reveal genomic signatures of adaptation to plant cell wall in hemibiotrophic fungi.</title>
        <authorList>
            <consortium name="DOE Joint Genome Institute"/>
            <person name="Baroncelli R."/>
            <person name="Diaz J.F."/>
            <person name="Benocci T."/>
            <person name="Peng M."/>
            <person name="Battaglia E."/>
            <person name="Haridas S."/>
            <person name="Andreopoulos W."/>
            <person name="Labutti K."/>
            <person name="Pangilinan J."/>
            <person name="Floch G.L."/>
            <person name="Makela M.R."/>
            <person name="Henrissat B."/>
            <person name="Grigoriev I.V."/>
            <person name="Crouch J.A."/>
            <person name="De Vries R.P."/>
            <person name="Sukno S.A."/>
            <person name="Thon M.R."/>
        </authorList>
    </citation>
    <scope>NUCLEOTIDE SEQUENCE</scope>
    <source>
        <strain evidence="1">MAFF235873</strain>
    </source>
</reference>
<sequence>MLPLVHVASIVIFPPPLSMRTQPTRMERPNQPRMHSAHFAPWEESVRRQPTQPVLLGSALRIVRRAVKKKNTTTLLGYRITPPCHLASHHATNDTRTTGQPGPRASIFRSLTHLQPPSSPHGQVIVNLRRYNGAAMHVCTAAAQPAANPIATRIPHPTMQCNKARYFVPKIAPSAVGYLFVPG</sequence>